<dbReference type="Pfam" id="PF01370">
    <property type="entry name" value="Epimerase"/>
    <property type="match status" value="1"/>
</dbReference>
<sequence length="332" mass="37171">MKALVTGATGFLGMCLARRLQQMGWDVTAVGRDRGRGALLTSSGIRFLPLDLVDKDAVLRAVERQQTVFHCAGLSTVWGKYADFYAGNVTATEHLLEAARRHGAQRFVFVSTPSVYFDYTDRFDVGEDSELPARFVNDYARTKYMAEERVREAMNSGLSAIILRPRALFGPGDRALFPRLMRANRERGIPLIDGGRALLDLTYVDNVAEALVCCARAPESACGQVYNISNGEPIRFVDAVNRLFAEMGETPRYRHVPYRTAFGMAAGMEAMYRLFKLNGEPPLTRYSVGVVSRSQTLDIRKARQQLGYEPQVSLQEGFARFAAWWKKENASR</sequence>
<accession>A0A3A3GHA4</accession>
<dbReference type="InterPro" id="IPR001509">
    <property type="entry name" value="Epimerase_deHydtase"/>
</dbReference>
<dbReference type="Gene3D" id="3.40.50.720">
    <property type="entry name" value="NAD(P)-binding Rossmann-like Domain"/>
    <property type="match status" value="1"/>
</dbReference>
<evidence type="ECO:0000259" key="1">
    <source>
        <dbReference type="Pfam" id="PF01370"/>
    </source>
</evidence>
<dbReference type="RefSeq" id="WP_119794798.1">
    <property type="nucleotide sequence ID" value="NZ_QYZD01000016.1"/>
</dbReference>
<dbReference type="InterPro" id="IPR050177">
    <property type="entry name" value="Lipid_A_modif_metabolic_enz"/>
</dbReference>
<dbReference type="SUPFAM" id="SSF51735">
    <property type="entry name" value="NAD(P)-binding Rossmann-fold domains"/>
    <property type="match status" value="1"/>
</dbReference>
<dbReference type="InterPro" id="IPR036291">
    <property type="entry name" value="NAD(P)-bd_dom_sf"/>
</dbReference>
<gene>
    <name evidence="2" type="ORF">DQX05_17360</name>
</gene>
<dbReference type="Proteomes" id="UP000266177">
    <property type="component" value="Unassembled WGS sequence"/>
</dbReference>
<proteinExistence type="predicted"/>
<dbReference type="PANTHER" id="PTHR43245">
    <property type="entry name" value="BIFUNCTIONAL POLYMYXIN RESISTANCE PROTEIN ARNA"/>
    <property type="match status" value="1"/>
</dbReference>
<evidence type="ECO:0000313" key="2">
    <source>
        <dbReference type="EMBL" id="RJG22434.1"/>
    </source>
</evidence>
<dbReference type="OrthoDB" id="9811743at2"/>
<protein>
    <submittedName>
        <fullName evidence="2">NAD(P)-dependent oxidoreductase</fullName>
    </submittedName>
</protein>
<evidence type="ECO:0000313" key="3">
    <source>
        <dbReference type="Proteomes" id="UP000266177"/>
    </source>
</evidence>
<dbReference type="AlphaFoldDB" id="A0A3A3GHA4"/>
<organism evidence="2 3">
    <name type="scientific">Paenibacillus thiaminolyticus</name>
    <name type="common">Bacillus thiaminolyticus</name>
    <dbReference type="NCBI Taxonomy" id="49283"/>
    <lineage>
        <taxon>Bacteria</taxon>
        <taxon>Bacillati</taxon>
        <taxon>Bacillota</taxon>
        <taxon>Bacilli</taxon>
        <taxon>Bacillales</taxon>
        <taxon>Paenibacillaceae</taxon>
        <taxon>Paenibacillus</taxon>
    </lineage>
</organism>
<comment type="caution">
    <text evidence="2">The sequence shown here is derived from an EMBL/GenBank/DDBJ whole genome shotgun (WGS) entry which is preliminary data.</text>
</comment>
<feature type="domain" description="NAD-dependent epimerase/dehydratase" evidence="1">
    <location>
        <begin position="3"/>
        <end position="228"/>
    </location>
</feature>
<reference evidence="2 3" key="1">
    <citation type="submission" date="2018-09" db="EMBL/GenBank/DDBJ databases">
        <title>Paenibacillus SK2017-BO5.</title>
        <authorList>
            <person name="Piskunova J.V."/>
            <person name="Dubiley S.A."/>
            <person name="Severinov K.V."/>
        </authorList>
    </citation>
    <scope>NUCLEOTIDE SEQUENCE [LARGE SCALE GENOMIC DNA]</scope>
    <source>
        <strain evidence="2 3">BO5</strain>
    </source>
</reference>
<dbReference type="PANTHER" id="PTHR43245:SF24">
    <property type="entry name" value="DEHYDROGENASE"/>
    <property type="match status" value="1"/>
</dbReference>
<dbReference type="EMBL" id="QYZD01000016">
    <property type="protein sequence ID" value="RJG22434.1"/>
    <property type="molecule type" value="Genomic_DNA"/>
</dbReference>
<name>A0A3A3GHA4_PANTH</name>